<keyword evidence="2" id="KW-0472">Membrane</keyword>
<sequence length="529" mass="59008">MAMSIGLLERSILIGSCSVAVQAISAVVSTVILSGRATQMKVKYVEGSFEEYLEWLGDPEILLCCSGDSHYDSVYTKQFQADAAVCQAVLYEILYKDVFGVEKEELRTAVDMFGSGAKRTETVPLLAVRMQTFIAFPRKGPTLHQKRELKKTDYFMFAGRRYYVGDKCQVCLEPGVKYYSAHIQEVGPDDNMVAVFIEELAEKYIVPLANFKPVTQVTPDPVCKGVPSQRGGNDEETTHSPWESQRMDMKSWKRPFKRAHGKEAYMTMAYNRSQTVLPPWLQHNVPSGHPSPFNYSQTSGNTASYGHYHPPRHGRGYRMPRGSARFTNRNNMVGPQIPLYPDPGKRCYQSYGNFSYLSHSYSHSHQQLQYLHQAGPHVPQTGEEPQALEETVTSNETEGGDEAAFPAVPVSHEPEVHVKMFAKRKSRYKCSMLGKFHKEYMYTPSDPDCETPTVFSSAETTANLVMEKSAEISTSSCVNNAPATVFSSSVATSTQDNVTTPIPPQTAVQPILESPSSARRPGRVLDTKL</sequence>
<dbReference type="EMBL" id="JAHDVG010000517">
    <property type="protein sequence ID" value="KAH1164815.1"/>
    <property type="molecule type" value="Genomic_DNA"/>
</dbReference>
<organism evidence="3 4">
    <name type="scientific">Mauremys mutica</name>
    <name type="common">yellowpond turtle</name>
    <dbReference type="NCBI Taxonomy" id="74926"/>
    <lineage>
        <taxon>Eukaryota</taxon>
        <taxon>Metazoa</taxon>
        <taxon>Chordata</taxon>
        <taxon>Craniata</taxon>
        <taxon>Vertebrata</taxon>
        <taxon>Euteleostomi</taxon>
        <taxon>Archelosauria</taxon>
        <taxon>Testudinata</taxon>
        <taxon>Testudines</taxon>
        <taxon>Cryptodira</taxon>
        <taxon>Durocryptodira</taxon>
        <taxon>Testudinoidea</taxon>
        <taxon>Geoemydidae</taxon>
        <taxon>Geoemydinae</taxon>
        <taxon>Mauremys</taxon>
    </lineage>
</organism>
<keyword evidence="2" id="KW-1133">Transmembrane helix</keyword>
<reference evidence="3" key="1">
    <citation type="submission" date="2021-09" db="EMBL/GenBank/DDBJ databases">
        <title>The genome of Mauremys mutica provides insights into the evolution of semi-aquatic lifestyle.</title>
        <authorList>
            <person name="Gong S."/>
            <person name="Gao Y."/>
        </authorList>
    </citation>
    <scope>NUCLEOTIDE SEQUENCE</scope>
    <source>
        <strain evidence="3">MM-2020</strain>
        <tissue evidence="3">Muscle</tissue>
    </source>
</reference>
<gene>
    <name evidence="3" type="ORF">KIL84_009432</name>
</gene>
<evidence type="ECO:0000313" key="3">
    <source>
        <dbReference type="EMBL" id="KAH1164815.1"/>
    </source>
</evidence>
<comment type="caution">
    <text evidence="3">The sequence shown here is derived from an EMBL/GenBank/DDBJ whole genome shotgun (WGS) entry which is preliminary data.</text>
</comment>
<evidence type="ECO:0000256" key="1">
    <source>
        <dbReference type="SAM" id="MobiDB-lite"/>
    </source>
</evidence>
<feature type="region of interest" description="Disordered" evidence="1">
    <location>
        <begin position="494"/>
        <end position="529"/>
    </location>
</feature>
<name>A0A9D3WQJ7_9SAUR</name>
<evidence type="ECO:0000256" key="2">
    <source>
        <dbReference type="SAM" id="Phobius"/>
    </source>
</evidence>
<feature type="region of interest" description="Disordered" evidence="1">
    <location>
        <begin position="222"/>
        <end position="247"/>
    </location>
</feature>
<dbReference type="SUPFAM" id="SSF63748">
    <property type="entry name" value="Tudor/PWWP/MBT"/>
    <property type="match status" value="1"/>
</dbReference>
<keyword evidence="2" id="KW-0812">Transmembrane</keyword>
<dbReference type="AlphaFoldDB" id="A0A9D3WQJ7"/>
<accession>A0A9D3WQJ7</accession>
<evidence type="ECO:0000313" key="4">
    <source>
        <dbReference type="Proteomes" id="UP000827986"/>
    </source>
</evidence>
<keyword evidence="4" id="KW-1185">Reference proteome</keyword>
<proteinExistence type="predicted"/>
<feature type="transmembrane region" description="Helical" evidence="2">
    <location>
        <begin position="12"/>
        <end position="33"/>
    </location>
</feature>
<dbReference type="Proteomes" id="UP000827986">
    <property type="component" value="Unassembled WGS sequence"/>
</dbReference>
<protein>
    <submittedName>
        <fullName evidence="3">Uncharacterized protein</fullName>
    </submittedName>
</protein>